<accession>A0ABS1PCS4</accession>
<organism evidence="3 4">
    <name type="scientific">Streptomyces musisoli</name>
    <dbReference type="NCBI Taxonomy" id="2802280"/>
    <lineage>
        <taxon>Bacteria</taxon>
        <taxon>Bacillati</taxon>
        <taxon>Actinomycetota</taxon>
        <taxon>Actinomycetes</taxon>
        <taxon>Kitasatosporales</taxon>
        <taxon>Streptomycetaceae</taxon>
        <taxon>Streptomyces</taxon>
    </lineage>
</organism>
<evidence type="ECO:0000259" key="1">
    <source>
        <dbReference type="Pfam" id="PF04738"/>
    </source>
</evidence>
<feature type="domain" description="Lantibiotic dehydratase N-terminal" evidence="1">
    <location>
        <begin position="66"/>
        <end position="711"/>
    </location>
</feature>
<dbReference type="Proteomes" id="UP000621386">
    <property type="component" value="Unassembled WGS sequence"/>
</dbReference>
<dbReference type="Pfam" id="PF14028">
    <property type="entry name" value="Lant_dehydr_C"/>
    <property type="match status" value="1"/>
</dbReference>
<dbReference type="Pfam" id="PF04738">
    <property type="entry name" value="Lant_dehydr_N"/>
    <property type="match status" value="1"/>
</dbReference>
<evidence type="ECO:0000313" key="4">
    <source>
        <dbReference type="Proteomes" id="UP000621386"/>
    </source>
</evidence>
<dbReference type="RefSeq" id="WP_201826991.1">
    <property type="nucleotide sequence ID" value="NZ_JAERRH010000030.1"/>
</dbReference>
<dbReference type="EMBL" id="JAERRH010000030">
    <property type="protein sequence ID" value="MBL1110179.1"/>
    <property type="molecule type" value="Genomic_DNA"/>
</dbReference>
<proteinExistence type="predicted"/>
<name>A0ABS1PCS4_9ACTN</name>
<evidence type="ECO:0000259" key="2">
    <source>
        <dbReference type="Pfam" id="PF14028"/>
    </source>
</evidence>
<dbReference type="NCBIfam" id="TIGR03891">
    <property type="entry name" value="thiopep_ocin"/>
    <property type="match status" value="1"/>
</dbReference>
<reference evidence="3 4" key="1">
    <citation type="submission" date="2021-01" db="EMBL/GenBank/DDBJ databases">
        <title>WGS of actinomycetes isolated from Thailand.</title>
        <authorList>
            <person name="Thawai C."/>
        </authorList>
    </citation>
    <scope>NUCLEOTIDE SEQUENCE [LARGE SCALE GENOMIC DNA]</scope>
    <source>
        <strain evidence="3 4">CH5-8</strain>
    </source>
</reference>
<gene>
    <name evidence="3" type="ORF">JK361_37455</name>
</gene>
<dbReference type="InterPro" id="IPR023809">
    <property type="entry name" value="Thiopep_bacteriocin_synth_dom"/>
</dbReference>
<comment type="caution">
    <text evidence="3">The sequence shown here is derived from an EMBL/GenBank/DDBJ whole genome shotgun (WGS) entry which is preliminary data.</text>
</comment>
<sequence>MSSRWVHVVEPGEFFVARVPALPFSTLTDWSAGVEAPGAPAAELDEALARDRALLGSRLQALCRRTDIARALFEASPDLVRATTDGGAPPRSDAPGTFPARAQIALVRYLFRMASRPTPFGLFAACGAGTIGPTTTSLSIPPRNRWRQKTMLDGAYLDALLMALCDSPVLRDRLTLRPNETITRVAGRLMLHRRRAAGDERQHQTIEVRPTLELERALDAAGPGACAPEIAAAVAAPRPMTPRQLDFVRALVKEQILVADLQLQVTGAMPLDALIDDLENVGAGLPTAGVLRAVRDALDQLDDVGGLQDPKIHHAIRDQLAQIRAVAVPTQPFRTSLSLPRGGLNLSCATATELEHGVRLLARIAPPSAPDELANFKLTFAERYGRREVPLAEALDDRIGVGFGIPRAERASLLDGLLRNDRPVPPPPPPSTRRDAALLKMVLRAAESGSHEVELKSADIEALAAESPRSAPASFAVVASLANTTGGPRILFSSCAGPSGLGALGRFCHTDRDLAGLVQRHLQAEAALDPDAVFAEIVHLSGSSSINVLARPLLREWEIEWLGRSGAAPDRRLSVADLLVSVRDDRVELRAKSLGRRVVPRLTSAHNWTSSRTLPIYRFLCALQEQDSASVLYWDWGPLLSAAFLPRVTWGRVVLSRARWLLASSELDPGEREPWRAVQTLRAIRGLPRWVVAVEEDKELLVDFDNVLSVDSFAQLLRSRGWTIVKEMFPSPDELVARGAEGAYTHQLIVPFIAKAASASESARARAVDSGGPSPPPRIFAPCGEWVALELNSGTALADRLLLEMVAPVLGALAADGTTDCWYFARFNGRSPGIAVHAHGNPDVLVHALRGLAAQALDVGMARDASFRTHVQQAGVGEAVVDQTAAGRLAQADSNAAVDLLSVLGADNRRQDDRWRVCLVGVDRWLRDVGLDLDQRLAHARAMSRALARGQQLADSASRRLGERFRAERLTLGRLLTAPQESDPLAPCMAILDRRTAGTASILAQLADAGDPTQKLRARQELPISLARDWVNRVMRSRDRAHEWAIYELLRRLYEASVHLRSASARPDPKAAQG</sequence>
<feature type="domain" description="Thiopeptide-type bacteriocin biosynthesis" evidence="2">
    <location>
        <begin position="786"/>
        <end position="1054"/>
    </location>
</feature>
<evidence type="ECO:0000313" key="3">
    <source>
        <dbReference type="EMBL" id="MBL1110179.1"/>
    </source>
</evidence>
<dbReference type="InterPro" id="IPR006827">
    <property type="entry name" value="Lant_deHydtase_N"/>
</dbReference>
<keyword evidence="4" id="KW-1185">Reference proteome</keyword>
<protein>
    <submittedName>
        <fullName evidence="3">Lantibiotic dehydratase</fullName>
    </submittedName>
</protein>